<dbReference type="RefSeq" id="WP_146828360.1">
    <property type="nucleotide sequence ID" value="NZ_BAAAYQ010000005.1"/>
</dbReference>
<dbReference type="AlphaFoldDB" id="A0A512HYG3"/>
<evidence type="ECO:0000256" key="2">
    <source>
        <dbReference type="SAM" id="MobiDB-lite"/>
    </source>
</evidence>
<dbReference type="Gene3D" id="3.40.630.190">
    <property type="entry name" value="LCP protein"/>
    <property type="match status" value="1"/>
</dbReference>
<sequence>MSPSGPKDGDGYDWLYEDESGRHQPRPAASGSAVPPPNLPPPGSKAGRPKRSDEPRQRKPRGKWRLLWLLLVLWIAFLVIVPLVAWSKITKVDATPGGDRPEDGATTWLLVGTDKRPKDRSRGRTDTILLLTYGGGGPSVLTSIPRDSLVDIPGHGRTKVNAAYAFGGPPLLVETLEGETGVHIDGYSEIGFVGLRDVVDALGGIEICPEQDIKDKDARLNIKEGCQEVNGKTALAYSRSRKAFANGDIARGQHQREVIGAIGEAALSPATVLNPFTFSKVATTTAESLAVGDDVSLPSFVRFAWKLGKAVGGDGRSCTVPIADLSVQWDRERAVKYFGHLKAGTTDQLGDLCTEDGMRD</sequence>
<accession>A0A512HYG3</accession>
<evidence type="ECO:0000313" key="6">
    <source>
        <dbReference type="Proteomes" id="UP000321769"/>
    </source>
</evidence>
<organism evidence="5 6">
    <name type="scientific">Aeromicrobium flavum</name>
    <dbReference type="NCBI Taxonomy" id="416568"/>
    <lineage>
        <taxon>Bacteria</taxon>
        <taxon>Bacillati</taxon>
        <taxon>Actinomycetota</taxon>
        <taxon>Actinomycetes</taxon>
        <taxon>Propionibacteriales</taxon>
        <taxon>Nocardioidaceae</taxon>
        <taxon>Aeromicrobium</taxon>
    </lineage>
</organism>
<keyword evidence="3" id="KW-0472">Membrane</keyword>
<dbReference type="InterPro" id="IPR004474">
    <property type="entry name" value="LytR_CpsA_psr"/>
</dbReference>
<dbReference type="Proteomes" id="UP000321769">
    <property type="component" value="Unassembled WGS sequence"/>
</dbReference>
<protein>
    <recommendedName>
        <fullName evidence="4">Cell envelope-related transcriptional attenuator domain-containing protein</fullName>
    </recommendedName>
</protein>
<keyword evidence="3" id="KW-1133">Transmembrane helix</keyword>
<keyword evidence="3" id="KW-0812">Transmembrane</keyword>
<evidence type="ECO:0000313" key="5">
    <source>
        <dbReference type="EMBL" id="GEO90420.1"/>
    </source>
</evidence>
<evidence type="ECO:0000256" key="1">
    <source>
        <dbReference type="ARBA" id="ARBA00006068"/>
    </source>
</evidence>
<evidence type="ECO:0000259" key="4">
    <source>
        <dbReference type="Pfam" id="PF03816"/>
    </source>
</evidence>
<reference evidence="5 6" key="1">
    <citation type="submission" date="2019-07" db="EMBL/GenBank/DDBJ databases">
        <title>Whole genome shotgun sequence of Aeromicrobium flavum NBRC 107625.</title>
        <authorList>
            <person name="Hosoyama A."/>
            <person name="Uohara A."/>
            <person name="Ohji S."/>
            <person name="Ichikawa N."/>
        </authorList>
    </citation>
    <scope>NUCLEOTIDE SEQUENCE [LARGE SCALE GENOMIC DNA]</scope>
    <source>
        <strain evidence="5 6">NBRC 107625</strain>
    </source>
</reference>
<feature type="compositionally biased region" description="Pro residues" evidence="2">
    <location>
        <begin position="34"/>
        <end position="43"/>
    </location>
</feature>
<dbReference type="PANTHER" id="PTHR33392">
    <property type="entry name" value="POLYISOPRENYL-TEICHOIC ACID--PEPTIDOGLYCAN TEICHOIC ACID TRANSFERASE TAGU"/>
    <property type="match status" value="1"/>
</dbReference>
<dbReference type="InterPro" id="IPR050922">
    <property type="entry name" value="LytR/CpsA/Psr_CW_biosynth"/>
</dbReference>
<name>A0A512HYG3_9ACTN</name>
<dbReference type="PANTHER" id="PTHR33392:SF6">
    <property type="entry name" value="POLYISOPRENYL-TEICHOIC ACID--PEPTIDOGLYCAN TEICHOIC ACID TRANSFERASE TAGU"/>
    <property type="match status" value="1"/>
</dbReference>
<proteinExistence type="inferred from homology"/>
<feature type="transmembrane region" description="Helical" evidence="3">
    <location>
        <begin position="66"/>
        <end position="86"/>
    </location>
</feature>
<comment type="similarity">
    <text evidence="1">Belongs to the LytR/CpsA/Psr (LCP) family.</text>
</comment>
<dbReference type="Pfam" id="PF03816">
    <property type="entry name" value="LytR_cpsA_psr"/>
    <property type="match status" value="1"/>
</dbReference>
<evidence type="ECO:0000256" key="3">
    <source>
        <dbReference type="SAM" id="Phobius"/>
    </source>
</evidence>
<dbReference type="NCBIfam" id="TIGR00350">
    <property type="entry name" value="lytR_cpsA_psr"/>
    <property type="match status" value="1"/>
</dbReference>
<gene>
    <name evidence="5" type="ORF">AFL01nite_27470</name>
</gene>
<feature type="region of interest" description="Disordered" evidence="2">
    <location>
        <begin position="1"/>
        <end position="58"/>
    </location>
</feature>
<dbReference type="EMBL" id="BJZQ01000019">
    <property type="protein sequence ID" value="GEO90420.1"/>
    <property type="molecule type" value="Genomic_DNA"/>
</dbReference>
<feature type="domain" description="Cell envelope-related transcriptional attenuator" evidence="4">
    <location>
        <begin position="124"/>
        <end position="264"/>
    </location>
</feature>
<comment type="caution">
    <text evidence="5">The sequence shown here is derived from an EMBL/GenBank/DDBJ whole genome shotgun (WGS) entry which is preliminary data.</text>
</comment>
<dbReference type="OrthoDB" id="9782542at2"/>
<keyword evidence="6" id="KW-1185">Reference proteome</keyword>